<keyword evidence="3 5" id="KW-1133">Transmembrane helix</keyword>
<dbReference type="InterPro" id="IPR000276">
    <property type="entry name" value="GPCR_Rhodpsn"/>
</dbReference>
<comment type="subcellular location">
    <subcellularLocation>
        <location evidence="1">Membrane</location>
    </subcellularLocation>
</comment>
<name>A0A016TAN3_9BILA</name>
<dbReference type="SMART" id="SM01381">
    <property type="entry name" value="7TM_GPCR_Srsx"/>
    <property type="match status" value="1"/>
</dbReference>
<reference evidence="8" key="1">
    <citation type="journal article" date="2015" name="Nat. Genet.">
        <title>The genome and transcriptome of the zoonotic hookworm Ancylostoma ceylanicum identify infection-specific gene families.</title>
        <authorList>
            <person name="Schwarz E.M."/>
            <person name="Hu Y."/>
            <person name="Antoshechkin I."/>
            <person name="Miller M.M."/>
            <person name="Sternberg P.W."/>
            <person name="Aroian R.V."/>
        </authorList>
    </citation>
    <scope>NUCLEOTIDE SEQUENCE</scope>
    <source>
        <strain evidence="8">HY135</strain>
    </source>
</reference>
<evidence type="ECO:0000313" key="7">
    <source>
        <dbReference type="EMBL" id="EYB99747.1"/>
    </source>
</evidence>
<feature type="transmembrane region" description="Helical" evidence="5">
    <location>
        <begin position="170"/>
        <end position="196"/>
    </location>
</feature>
<dbReference type="SUPFAM" id="SSF81321">
    <property type="entry name" value="Family A G protein-coupled receptor-like"/>
    <property type="match status" value="1"/>
</dbReference>
<feature type="transmembrane region" description="Helical" evidence="5">
    <location>
        <begin position="128"/>
        <end position="150"/>
    </location>
</feature>
<evidence type="ECO:0000256" key="5">
    <source>
        <dbReference type="SAM" id="Phobius"/>
    </source>
</evidence>
<keyword evidence="4 5" id="KW-0472">Membrane</keyword>
<dbReference type="InterPro" id="IPR017452">
    <property type="entry name" value="GPCR_Rhodpsn_7TM"/>
</dbReference>
<evidence type="ECO:0000256" key="4">
    <source>
        <dbReference type="ARBA" id="ARBA00023136"/>
    </source>
</evidence>
<evidence type="ECO:0000259" key="6">
    <source>
        <dbReference type="PROSITE" id="PS50262"/>
    </source>
</evidence>
<dbReference type="AlphaFoldDB" id="A0A016TAN3"/>
<dbReference type="OrthoDB" id="9975554at2759"/>
<dbReference type="GO" id="GO:0016020">
    <property type="term" value="C:membrane"/>
    <property type="evidence" value="ECO:0007669"/>
    <property type="project" value="UniProtKB-SubCell"/>
</dbReference>
<dbReference type="Pfam" id="PF10320">
    <property type="entry name" value="7TM_GPCR_Srsx"/>
    <property type="match status" value="1"/>
</dbReference>
<accession>A0A016TAN3</accession>
<comment type="caution">
    <text evidence="7">The sequence shown here is derived from an EMBL/GenBank/DDBJ whole genome shotgun (WGS) entry which is preliminary data.</text>
</comment>
<feature type="transmembrane region" description="Helical" evidence="5">
    <location>
        <begin position="51"/>
        <end position="74"/>
    </location>
</feature>
<dbReference type="GO" id="GO:0004930">
    <property type="term" value="F:G protein-coupled receptor activity"/>
    <property type="evidence" value="ECO:0007669"/>
    <property type="project" value="InterPro"/>
</dbReference>
<protein>
    <recommendedName>
        <fullName evidence="6">G-protein coupled receptors family 1 profile domain-containing protein</fullName>
    </recommendedName>
</protein>
<dbReference type="Proteomes" id="UP000024635">
    <property type="component" value="Unassembled WGS sequence"/>
</dbReference>
<dbReference type="PANTHER" id="PTHR23360:SF11">
    <property type="entry name" value="G-PROTEIN COUPLED RECEPTORS FAMILY 1 PROFILE DOMAIN-CONTAINING PROTEIN"/>
    <property type="match status" value="1"/>
</dbReference>
<keyword evidence="8" id="KW-1185">Reference proteome</keyword>
<dbReference type="InterPro" id="IPR047130">
    <property type="entry name" value="7TM_GPCR_Srsx_nematod"/>
</dbReference>
<evidence type="ECO:0000256" key="2">
    <source>
        <dbReference type="ARBA" id="ARBA00022692"/>
    </source>
</evidence>
<dbReference type="PANTHER" id="PTHR23360">
    <property type="entry name" value="G-PROTEIN COUPLED RECEPTORS FAMILY 1 PROFILE DOMAIN-CONTAINING PROTEIN-RELATED"/>
    <property type="match status" value="1"/>
</dbReference>
<evidence type="ECO:0000313" key="8">
    <source>
        <dbReference type="Proteomes" id="UP000024635"/>
    </source>
</evidence>
<dbReference type="EMBL" id="JARK01001456">
    <property type="protein sequence ID" value="EYB99747.1"/>
    <property type="molecule type" value="Genomic_DNA"/>
</dbReference>
<organism evidence="7 8">
    <name type="scientific">Ancylostoma ceylanicum</name>
    <dbReference type="NCBI Taxonomy" id="53326"/>
    <lineage>
        <taxon>Eukaryota</taxon>
        <taxon>Metazoa</taxon>
        <taxon>Ecdysozoa</taxon>
        <taxon>Nematoda</taxon>
        <taxon>Chromadorea</taxon>
        <taxon>Rhabditida</taxon>
        <taxon>Rhabditina</taxon>
        <taxon>Rhabditomorpha</taxon>
        <taxon>Strongyloidea</taxon>
        <taxon>Ancylostomatidae</taxon>
        <taxon>Ancylostomatinae</taxon>
        <taxon>Ancylostoma</taxon>
    </lineage>
</organism>
<sequence>MLRIFQEANMLTLPHLYIITAVVIFFNCVGLFGNINVVLAVSRAPVLRKKGFLMAALSILQSVCLISELVNLRFYWGEALMEQSTCFRLLSVHMFASIAQSLVYFMIALDMLMAVLIPLKHKMWSTSLYTFFMCTPPMLVAAAAVFASYYSMNHGEVKMCRPPTVNNTVVTAITILLTLTNTAAVVVMLVSLGIVIRSGNDYASLFISHFLNDATIGNML</sequence>
<dbReference type="InterPro" id="IPR019424">
    <property type="entry name" value="7TM_GPCR_Srsx"/>
</dbReference>
<feature type="domain" description="G-protein coupled receptors family 1 profile" evidence="6">
    <location>
        <begin position="33"/>
        <end position="220"/>
    </location>
</feature>
<dbReference type="PROSITE" id="PS50262">
    <property type="entry name" value="G_PROTEIN_RECEP_F1_2"/>
    <property type="match status" value="1"/>
</dbReference>
<gene>
    <name evidence="7" type="primary">Acey_s0120.g915</name>
    <name evidence="7" type="ORF">Y032_0120g915</name>
</gene>
<keyword evidence="2 5" id="KW-0812">Transmembrane</keyword>
<feature type="transmembrane region" description="Helical" evidence="5">
    <location>
        <begin position="94"/>
        <end position="116"/>
    </location>
</feature>
<proteinExistence type="predicted"/>
<feature type="transmembrane region" description="Helical" evidence="5">
    <location>
        <begin position="16"/>
        <end position="39"/>
    </location>
</feature>
<evidence type="ECO:0000256" key="3">
    <source>
        <dbReference type="ARBA" id="ARBA00022989"/>
    </source>
</evidence>
<dbReference type="Gene3D" id="1.20.1070.10">
    <property type="entry name" value="Rhodopsin 7-helix transmembrane proteins"/>
    <property type="match status" value="1"/>
</dbReference>
<evidence type="ECO:0000256" key="1">
    <source>
        <dbReference type="ARBA" id="ARBA00004370"/>
    </source>
</evidence>